<reference evidence="1" key="1">
    <citation type="submission" date="2021-02" db="EMBL/GenBank/DDBJ databases">
        <authorList>
            <person name="Dougan E. K."/>
            <person name="Rhodes N."/>
            <person name="Thang M."/>
            <person name="Chan C."/>
        </authorList>
    </citation>
    <scope>NUCLEOTIDE SEQUENCE</scope>
</reference>
<comment type="caution">
    <text evidence="1">The sequence shown here is derived from an EMBL/GenBank/DDBJ whole genome shotgun (WGS) entry which is preliminary data.</text>
</comment>
<name>A0A812KXC5_SYMPI</name>
<organism evidence="1 2">
    <name type="scientific">Symbiodinium pilosum</name>
    <name type="common">Dinoflagellate</name>
    <dbReference type="NCBI Taxonomy" id="2952"/>
    <lineage>
        <taxon>Eukaryota</taxon>
        <taxon>Sar</taxon>
        <taxon>Alveolata</taxon>
        <taxon>Dinophyceae</taxon>
        <taxon>Suessiales</taxon>
        <taxon>Symbiodiniaceae</taxon>
        <taxon>Symbiodinium</taxon>
    </lineage>
</organism>
<evidence type="ECO:0000313" key="1">
    <source>
        <dbReference type="EMBL" id="CAE7232127.1"/>
    </source>
</evidence>
<sequence length="64" mass="7404">VSEWWILPCLLHKLTVGFAVIGVINAVLMQETFKVAYLDDTVMVREKMRAMRAHVAKMSELFHE</sequence>
<accession>A0A812KXC5</accession>
<gene>
    <name evidence="1" type="primary">Scn11a</name>
    <name evidence="1" type="ORF">SPIL2461_LOCUS3588</name>
</gene>
<evidence type="ECO:0000313" key="2">
    <source>
        <dbReference type="Proteomes" id="UP000649617"/>
    </source>
</evidence>
<dbReference type="EMBL" id="CAJNIZ010004395">
    <property type="protein sequence ID" value="CAE7232127.1"/>
    <property type="molecule type" value="Genomic_DNA"/>
</dbReference>
<dbReference type="Proteomes" id="UP000649617">
    <property type="component" value="Unassembled WGS sequence"/>
</dbReference>
<dbReference type="OrthoDB" id="446272at2759"/>
<proteinExistence type="predicted"/>
<feature type="non-terminal residue" evidence="1">
    <location>
        <position position="64"/>
    </location>
</feature>
<feature type="non-terminal residue" evidence="1">
    <location>
        <position position="1"/>
    </location>
</feature>
<dbReference type="AlphaFoldDB" id="A0A812KXC5"/>
<protein>
    <submittedName>
        <fullName evidence="1">Scn11a protein</fullName>
    </submittedName>
</protein>
<keyword evidence="2" id="KW-1185">Reference proteome</keyword>